<dbReference type="EMBL" id="AOJK01000021">
    <property type="protein sequence ID" value="ELZ46368.1"/>
    <property type="molecule type" value="Genomic_DNA"/>
</dbReference>
<evidence type="ECO:0000313" key="4">
    <source>
        <dbReference type="Proteomes" id="UP000011586"/>
    </source>
</evidence>
<dbReference type="RefSeq" id="WP_008441283.1">
    <property type="nucleotide sequence ID" value="NZ_AOJK01000021.1"/>
</dbReference>
<proteinExistence type="predicted"/>
<evidence type="ECO:0000313" key="3">
    <source>
        <dbReference type="EMBL" id="ELZ46368.1"/>
    </source>
</evidence>
<sequence>MRNKKWTTIMVLAAVAIAVLTLTPIVFADSAAAQGNETEACEADIDNFDVHTSDDTIEGADDPGLVGISTSTSITNDCNVVIQVTFDIPNNMYYQGTSADASGQGLQTEVFEVQPGDVSSFTTELYANQEGQHTVVADVEYFPKGQPEEARSLDNFMLTFNTVDAGFPTTADSDETTTSDGTTDSDGTTSSDDDQSGPFLEFLEDNLGIVTIFILALVLAVGLIKREPILNVFTGGEK</sequence>
<protein>
    <submittedName>
        <fullName evidence="3">Uncharacterized protein</fullName>
    </submittedName>
</protein>
<reference evidence="3 4" key="1">
    <citation type="journal article" date="2014" name="PLoS Genet.">
        <title>Phylogenetically driven sequencing of extremely halophilic archaea reveals strategies for static and dynamic osmo-response.</title>
        <authorList>
            <person name="Becker E.A."/>
            <person name="Seitzer P.M."/>
            <person name="Tritt A."/>
            <person name="Larsen D."/>
            <person name="Krusor M."/>
            <person name="Yao A.I."/>
            <person name="Wu D."/>
            <person name="Madern D."/>
            <person name="Eisen J.A."/>
            <person name="Darling A.E."/>
            <person name="Facciotti M.T."/>
        </authorList>
    </citation>
    <scope>NUCLEOTIDE SEQUENCE [LARGE SCALE GENOMIC DNA]</scope>
    <source>
        <strain evidence="3 4">DSM 19288</strain>
    </source>
</reference>
<organism evidence="3 4">
    <name type="scientific">Halorubrum californiense DSM 19288</name>
    <dbReference type="NCBI Taxonomy" id="1227465"/>
    <lineage>
        <taxon>Archaea</taxon>
        <taxon>Methanobacteriati</taxon>
        <taxon>Methanobacteriota</taxon>
        <taxon>Stenosarchaea group</taxon>
        <taxon>Halobacteria</taxon>
        <taxon>Halobacteriales</taxon>
        <taxon>Haloferacaceae</taxon>
        <taxon>Halorubrum</taxon>
    </lineage>
</organism>
<accession>M0EH17</accession>
<evidence type="ECO:0000256" key="2">
    <source>
        <dbReference type="SAM" id="Phobius"/>
    </source>
</evidence>
<keyword evidence="2" id="KW-1133">Transmembrane helix</keyword>
<evidence type="ECO:0000256" key="1">
    <source>
        <dbReference type="SAM" id="MobiDB-lite"/>
    </source>
</evidence>
<feature type="transmembrane region" description="Helical" evidence="2">
    <location>
        <begin position="207"/>
        <end position="224"/>
    </location>
</feature>
<keyword evidence="2" id="KW-0812">Transmembrane</keyword>
<dbReference type="AlphaFoldDB" id="M0EH17"/>
<gene>
    <name evidence="3" type="ORF">C463_04129</name>
</gene>
<dbReference type="Proteomes" id="UP000011586">
    <property type="component" value="Unassembled WGS sequence"/>
</dbReference>
<keyword evidence="2" id="KW-0472">Membrane</keyword>
<feature type="compositionally biased region" description="Low complexity" evidence="1">
    <location>
        <begin position="178"/>
        <end position="190"/>
    </location>
</feature>
<keyword evidence="4" id="KW-1185">Reference proteome</keyword>
<comment type="caution">
    <text evidence="3">The sequence shown here is derived from an EMBL/GenBank/DDBJ whole genome shotgun (WGS) entry which is preliminary data.</text>
</comment>
<feature type="region of interest" description="Disordered" evidence="1">
    <location>
        <begin position="167"/>
        <end position="197"/>
    </location>
</feature>
<name>M0EH17_9EURY</name>